<dbReference type="Gene3D" id="3.40.50.1110">
    <property type="entry name" value="SGNH hydrolase"/>
    <property type="match status" value="1"/>
</dbReference>
<proteinExistence type="predicted"/>
<dbReference type="EMBL" id="VNKQ01000002">
    <property type="protein sequence ID" value="KAG0652855.1"/>
    <property type="molecule type" value="Genomic_DNA"/>
</dbReference>
<keyword evidence="2" id="KW-1185">Reference proteome</keyword>
<dbReference type="InterPro" id="IPR036514">
    <property type="entry name" value="SGNH_hydro_sf"/>
</dbReference>
<gene>
    <name evidence="1" type="ORF">D0Z07_0034</name>
</gene>
<name>A0A9P6VSK6_9HELO</name>
<evidence type="ECO:0000313" key="2">
    <source>
        <dbReference type="Proteomes" id="UP000785200"/>
    </source>
</evidence>
<sequence>MRPTTRVGASICLSVFSLVSIVLLLPSTRVSTQLQKITLGATLDDIPSLWLWGSTEDHGFEVDGVRLVVFGDSWVDDGDDGDDGVTGGTRGTSWAEALCEEVNCTSHLNFAVSQAIDSYPSSAPTGAITSNVIYASALATSIPNDTLVNGVLPDLAAQIQQFIALPSQSTAPIETLFIVSFGFWDIYHFADLDYGLGQNITDKTVDELFKQLDILYSHYSQNLSSSHSDGASNITERSHTPLFRVIIPKLFEPALLPGWISQRPVPLSPSSVAESQKNAAYLTSRWNLQVENKISSWIKDDPLHLIDTSAKTTEEIAALPIIERDVFYYDLAQYLLDIIVEHQLEDEGLSDASGLGKGDSPYESVYEACVHDADDSGEDGVDLHGQIVCTDPEVYLFWDSFNLGSVASEGVGKEVGKMVKQGKSMREMWSRKGS</sequence>
<evidence type="ECO:0000313" key="1">
    <source>
        <dbReference type="EMBL" id="KAG0652855.1"/>
    </source>
</evidence>
<protein>
    <submittedName>
        <fullName evidence="1">Uncharacterized protein</fullName>
    </submittedName>
</protein>
<accession>A0A9P6VSK6</accession>
<organism evidence="1 2">
    <name type="scientific">Hyphodiscus hymeniophilus</name>
    <dbReference type="NCBI Taxonomy" id="353542"/>
    <lineage>
        <taxon>Eukaryota</taxon>
        <taxon>Fungi</taxon>
        <taxon>Dikarya</taxon>
        <taxon>Ascomycota</taxon>
        <taxon>Pezizomycotina</taxon>
        <taxon>Leotiomycetes</taxon>
        <taxon>Helotiales</taxon>
        <taxon>Hyphodiscaceae</taxon>
        <taxon>Hyphodiscus</taxon>
    </lineage>
</organism>
<dbReference type="AlphaFoldDB" id="A0A9P6VSK6"/>
<dbReference type="OrthoDB" id="5278722at2759"/>
<reference evidence="1" key="1">
    <citation type="submission" date="2019-07" db="EMBL/GenBank/DDBJ databases">
        <title>Hyphodiscus hymeniophilus genome sequencing and assembly.</title>
        <authorList>
            <person name="Kramer G."/>
            <person name="Nodwell J."/>
        </authorList>
    </citation>
    <scope>NUCLEOTIDE SEQUENCE</scope>
    <source>
        <strain evidence="1">ATCC 34498</strain>
    </source>
</reference>
<dbReference type="Proteomes" id="UP000785200">
    <property type="component" value="Unassembled WGS sequence"/>
</dbReference>
<comment type="caution">
    <text evidence="1">The sequence shown here is derived from an EMBL/GenBank/DDBJ whole genome shotgun (WGS) entry which is preliminary data.</text>
</comment>